<dbReference type="AlphaFoldDB" id="A0AAD9P7Z5"/>
<proteinExistence type="predicted"/>
<feature type="region of interest" description="Disordered" evidence="1">
    <location>
        <begin position="159"/>
        <end position="190"/>
    </location>
</feature>
<feature type="compositionally biased region" description="Low complexity" evidence="1">
    <location>
        <begin position="172"/>
        <end position="182"/>
    </location>
</feature>
<sequence length="410" mass="46196">MATGGGNIYVGRSRLRRKFRRQRQQKQRDARKNKSSRGRQGNPNPPSNEYKKLPRDEERKPRPDSGVYSGGSDSEEQLPLLDDDVTPTPQLIDNINDCEYCFYPHTPQTTERGDVSKKSGSGSGLDDVIKGKQEDQVFSEVTAVPRDDFDKFWADCSRKRTGSDASDVSSDEGIQSGEAGSSGEEEDEEELLWQSFMEKIKIWRMEEFGQENEIAEAMTFDADENEEQLEEEREQEGDMETNKRVEKEDDQLLLIPGNEDGKQDPCVEVEALAMPDTAGDAASVDERGDESEVATAVLVDIGGDGEYTAVEDPAVWMDDDDEDVVWQVNDSVDFSVKYTKGKNRDDVITFISKQKETYDVDDDAETEKTAEAALLNPWKRLELAGNSIKEAVCKQRKQRKPEKFMCCSVM</sequence>
<keyword evidence="3" id="KW-1185">Reference proteome</keyword>
<feature type="compositionally biased region" description="Basic residues" evidence="1">
    <location>
        <begin position="13"/>
        <end position="25"/>
    </location>
</feature>
<feature type="compositionally biased region" description="Acidic residues" evidence="1">
    <location>
        <begin position="221"/>
        <end position="239"/>
    </location>
</feature>
<feature type="compositionally biased region" description="Acidic residues" evidence="1">
    <location>
        <begin position="73"/>
        <end position="85"/>
    </location>
</feature>
<evidence type="ECO:0000256" key="1">
    <source>
        <dbReference type="SAM" id="MobiDB-lite"/>
    </source>
</evidence>
<name>A0AAD9P7Z5_RIDPI</name>
<dbReference type="EMBL" id="JAODUO010000095">
    <property type="protein sequence ID" value="KAK2189858.1"/>
    <property type="molecule type" value="Genomic_DNA"/>
</dbReference>
<feature type="region of interest" description="Disordered" evidence="1">
    <location>
        <begin position="1"/>
        <end position="132"/>
    </location>
</feature>
<evidence type="ECO:0000313" key="3">
    <source>
        <dbReference type="Proteomes" id="UP001209878"/>
    </source>
</evidence>
<feature type="compositionally biased region" description="Basic and acidic residues" evidence="1">
    <location>
        <begin position="49"/>
        <end position="63"/>
    </location>
</feature>
<dbReference type="Proteomes" id="UP001209878">
    <property type="component" value="Unassembled WGS sequence"/>
</dbReference>
<evidence type="ECO:0000313" key="2">
    <source>
        <dbReference type="EMBL" id="KAK2189858.1"/>
    </source>
</evidence>
<comment type="caution">
    <text evidence="2">The sequence shown here is derived from an EMBL/GenBank/DDBJ whole genome shotgun (WGS) entry which is preliminary data.</text>
</comment>
<accession>A0AAD9P7Z5</accession>
<feature type="region of interest" description="Disordered" evidence="1">
    <location>
        <begin position="219"/>
        <end position="263"/>
    </location>
</feature>
<protein>
    <submittedName>
        <fullName evidence="2">Uncharacterized protein</fullName>
    </submittedName>
</protein>
<reference evidence="2" key="1">
    <citation type="journal article" date="2023" name="Mol. Biol. Evol.">
        <title>Third-Generation Sequencing Reveals the Adaptive Role of the Epigenome in Three Deep-Sea Polychaetes.</title>
        <authorList>
            <person name="Perez M."/>
            <person name="Aroh O."/>
            <person name="Sun Y."/>
            <person name="Lan Y."/>
            <person name="Juniper S.K."/>
            <person name="Young C.R."/>
            <person name="Angers B."/>
            <person name="Qian P.Y."/>
        </authorList>
    </citation>
    <scope>NUCLEOTIDE SEQUENCE</scope>
    <source>
        <strain evidence="2">R07B-5</strain>
    </source>
</reference>
<organism evidence="2 3">
    <name type="scientific">Ridgeia piscesae</name>
    <name type="common">Tubeworm</name>
    <dbReference type="NCBI Taxonomy" id="27915"/>
    <lineage>
        <taxon>Eukaryota</taxon>
        <taxon>Metazoa</taxon>
        <taxon>Spiralia</taxon>
        <taxon>Lophotrochozoa</taxon>
        <taxon>Annelida</taxon>
        <taxon>Polychaeta</taxon>
        <taxon>Sedentaria</taxon>
        <taxon>Canalipalpata</taxon>
        <taxon>Sabellida</taxon>
        <taxon>Siboglinidae</taxon>
        <taxon>Ridgeia</taxon>
    </lineage>
</organism>
<gene>
    <name evidence="2" type="ORF">NP493_95g03046</name>
</gene>